<name>A0A139BXS7_9PROT</name>
<dbReference type="SUPFAM" id="SSF53383">
    <property type="entry name" value="PLP-dependent transferases"/>
    <property type="match status" value="1"/>
</dbReference>
<dbReference type="PATRIC" id="fig|1796491.3.peg.177"/>
<comment type="caution">
    <text evidence="1">The sequence shown here is derived from an EMBL/GenBank/DDBJ whole genome shotgun (WGS) entry which is preliminary data.</text>
</comment>
<protein>
    <recommendedName>
        <fullName evidence="3">Aminotransferase class V domain-containing protein</fullName>
    </recommendedName>
</protein>
<proteinExistence type="predicted"/>
<dbReference type="AlphaFoldDB" id="A0A139BXS7"/>
<gene>
    <name evidence="1" type="ORF">AWT59_0164</name>
</gene>
<evidence type="ECO:0008006" key="3">
    <source>
        <dbReference type="Google" id="ProtNLM"/>
    </source>
</evidence>
<reference evidence="1 2" key="2">
    <citation type="submission" date="2016-03" db="EMBL/GenBank/DDBJ databases">
        <title>New uncultured bacterium of the family Gallionellaceae from acid mine drainage: description and reconstruction of genome based on metagenomic analysis of microbial community.</title>
        <authorList>
            <person name="Kadnikov V."/>
            <person name="Ivasenko D."/>
            <person name="Beletsky A."/>
            <person name="Mardanov A."/>
            <person name="Danilova E."/>
            <person name="Pimenov N."/>
            <person name="Karnachuk O."/>
            <person name="Ravin N."/>
        </authorList>
    </citation>
    <scope>NUCLEOTIDE SEQUENCE [LARGE SCALE GENOMIC DNA]</scope>
    <source>
        <strain evidence="1">ShG14-8</strain>
    </source>
</reference>
<sequence length="493" mass="52777">MKSALHVPSTARYASIPLAMQAASNTLPATARLLIAGGDERIALDPQREVNRYGCGPTPDPDLLAFASATASVISPAAFQAADRLRTRLENELRHHPAAAVYARELVHIREELLALCTLGDLPEPDIIFAASGTDLHRIAAQFSQAASAQPVLAIIVDAAETGSGVSAAINATHPAIEVATVALRKADGTPRHSQEIDADFTALAQQAHAAGRHILLIQADITKTGMIAPSYSCTAALQQALGTQLDVLIDACQFRIAPATLRSCLTKGYSVALTGSKFVGGPSFSGALLIPAQTADRLRKRPFPRILENYSTAADWPDNWPVQGVLESVSNFGLLLRWEAALCELRAFRTLPEVDVARFLQSFAQAIRARLADDPAFTPISVPVLDRSALLDQSGWDHVQTVFPFQLYRTSTSGRRPLDAEETKKVYHNLPSAAIRCQLGQPVNYGTGLNALRLCLSARLVVRAIADDRAAGRIIAQALAALDQTASLANRT</sequence>
<dbReference type="EMBL" id="LSLI01000002">
    <property type="protein sequence ID" value="KXS33774.1"/>
    <property type="molecule type" value="Genomic_DNA"/>
</dbReference>
<dbReference type="Proteomes" id="UP000070578">
    <property type="component" value="Unassembled WGS sequence"/>
</dbReference>
<dbReference type="InterPro" id="IPR015424">
    <property type="entry name" value="PyrdxlP-dep_Trfase"/>
</dbReference>
<accession>A0A139BXS7</accession>
<evidence type="ECO:0000313" key="1">
    <source>
        <dbReference type="EMBL" id="KXS33774.1"/>
    </source>
</evidence>
<organism evidence="1 2">
    <name type="scientific">Candidatus Gallionella acididurans</name>
    <dbReference type="NCBI Taxonomy" id="1796491"/>
    <lineage>
        <taxon>Bacteria</taxon>
        <taxon>Pseudomonadati</taxon>
        <taxon>Pseudomonadota</taxon>
        <taxon>Betaproteobacteria</taxon>
        <taxon>Nitrosomonadales</taxon>
        <taxon>Gallionellaceae</taxon>
        <taxon>Gallionella</taxon>
    </lineage>
</organism>
<reference evidence="1 2" key="1">
    <citation type="submission" date="2016-02" db="EMBL/GenBank/DDBJ databases">
        <authorList>
            <person name="Wen L."/>
            <person name="He K."/>
            <person name="Yang H."/>
        </authorList>
    </citation>
    <scope>NUCLEOTIDE SEQUENCE [LARGE SCALE GENOMIC DNA]</scope>
    <source>
        <strain evidence="1">ShG14-8</strain>
    </source>
</reference>
<evidence type="ECO:0000313" key="2">
    <source>
        <dbReference type="Proteomes" id="UP000070578"/>
    </source>
</evidence>